<proteinExistence type="predicted"/>
<accession>A0A8E3BJ56</accession>
<accession>W7J2G8</accession>
<name>W7J2G8_9PSEU</name>
<organism evidence="2 3">
    <name type="scientific">Actinokineospora spheciospongiae</name>
    <dbReference type="NCBI Taxonomy" id="909613"/>
    <lineage>
        <taxon>Bacteria</taxon>
        <taxon>Bacillati</taxon>
        <taxon>Actinomycetota</taxon>
        <taxon>Actinomycetes</taxon>
        <taxon>Pseudonocardiales</taxon>
        <taxon>Pseudonocardiaceae</taxon>
        <taxon>Actinokineospora</taxon>
    </lineage>
</organism>
<comment type="caution">
    <text evidence="2">The sequence shown here is derived from an EMBL/GenBank/DDBJ whole genome shotgun (WGS) entry which is preliminary data.</text>
</comment>
<feature type="compositionally biased region" description="Polar residues" evidence="1">
    <location>
        <begin position="23"/>
        <end position="34"/>
    </location>
</feature>
<keyword evidence="3" id="KW-1185">Reference proteome</keyword>
<feature type="region of interest" description="Disordered" evidence="1">
    <location>
        <begin position="21"/>
        <end position="51"/>
    </location>
</feature>
<evidence type="ECO:0000313" key="2">
    <source>
        <dbReference type="EMBL" id="EWC63262.1"/>
    </source>
</evidence>
<evidence type="ECO:0000313" key="3">
    <source>
        <dbReference type="Proteomes" id="UP000019277"/>
    </source>
</evidence>
<evidence type="ECO:0000256" key="1">
    <source>
        <dbReference type="SAM" id="MobiDB-lite"/>
    </source>
</evidence>
<dbReference type="RefSeq" id="WP_161784437.1">
    <property type="nucleotide sequence ID" value="NZ_AYXG01000051.1"/>
</dbReference>
<protein>
    <submittedName>
        <fullName evidence="2">Uncharacterized protein</fullName>
    </submittedName>
</protein>
<dbReference type="AlphaFoldDB" id="W7J2G8"/>
<dbReference type="EMBL" id="AYXG01000051">
    <property type="protein sequence ID" value="EWC63262.1"/>
    <property type="molecule type" value="Genomic_DNA"/>
</dbReference>
<reference evidence="2 3" key="1">
    <citation type="journal article" date="2014" name="Genome Announc.">
        <title>Draft Genome Sequence of the Antitrypanosomally Active Sponge-Associated Bacterium Actinokineospora sp. Strain EG49.</title>
        <authorList>
            <person name="Harjes J."/>
            <person name="Ryu T."/>
            <person name="Abdelmohsen U.R."/>
            <person name="Moitinho-Silva L."/>
            <person name="Horn H."/>
            <person name="Ravasi T."/>
            <person name="Hentschel U."/>
        </authorList>
    </citation>
    <scope>NUCLEOTIDE SEQUENCE [LARGE SCALE GENOMIC DNA]</scope>
    <source>
        <strain evidence="2 3">EG49</strain>
    </source>
</reference>
<gene>
    <name evidence="2" type="ORF">UO65_1476</name>
</gene>
<dbReference type="Proteomes" id="UP000019277">
    <property type="component" value="Unassembled WGS sequence"/>
</dbReference>
<sequence>MNTSDMWLRDVEKWVTDAEREVSSANVVHTTAWTSPREAEPTPGHVTHPPR</sequence>